<keyword evidence="2" id="KW-0560">Oxidoreductase</keyword>
<reference evidence="5" key="1">
    <citation type="journal article" date="2019" name="Int. J. Syst. Evol. Microbiol.">
        <title>The Global Catalogue of Microorganisms (GCM) 10K type strain sequencing project: providing services to taxonomists for standard genome sequencing and annotation.</title>
        <authorList>
            <consortium name="The Broad Institute Genomics Platform"/>
            <consortium name="The Broad Institute Genome Sequencing Center for Infectious Disease"/>
            <person name="Wu L."/>
            <person name="Ma J."/>
        </authorList>
    </citation>
    <scope>NUCLEOTIDE SEQUENCE [LARGE SCALE GENOMIC DNA]</scope>
    <source>
        <strain evidence="5">NBRC 112502</strain>
    </source>
</reference>
<dbReference type="PRINTS" id="PR00080">
    <property type="entry name" value="SDRFAMILY"/>
</dbReference>
<evidence type="ECO:0000313" key="5">
    <source>
        <dbReference type="Proteomes" id="UP001156641"/>
    </source>
</evidence>
<dbReference type="Proteomes" id="UP001156641">
    <property type="component" value="Unassembled WGS sequence"/>
</dbReference>
<dbReference type="Pfam" id="PF00106">
    <property type="entry name" value="adh_short"/>
    <property type="match status" value="1"/>
</dbReference>
<evidence type="ECO:0000256" key="1">
    <source>
        <dbReference type="ARBA" id="ARBA00006484"/>
    </source>
</evidence>
<comment type="caution">
    <text evidence="4">The sequence shown here is derived from an EMBL/GenBank/DDBJ whole genome shotgun (WGS) entry which is preliminary data.</text>
</comment>
<dbReference type="RefSeq" id="WP_284255965.1">
    <property type="nucleotide sequence ID" value="NZ_BSOS01000005.1"/>
</dbReference>
<dbReference type="InterPro" id="IPR002347">
    <property type="entry name" value="SDR_fam"/>
</dbReference>
<dbReference type="InterPro" id="IPR036291">
    <property type="entry name" value="NAD(P)-bd_dom_sf"/>
</dbReference>
<accession>A0ABQ6A5R7</accession>
<organism evidence="4 5">
    <name type="scientific">Acidocella aquatica</name>
    <dbReference type="NCBI Taxonomy" id="1922313"/>
    <lineage>
        <taxon>Bacteria</taxon>
        <taxon>Pseudomonadati</taxon>
        <taxon>Pseudomonadota</taxon>
        <taxon>Alphaproteobacteria</taxon>
        <taxon>Acetobacterales</taxon>
        <taxon>Acidocellaceae</taxon>
        <taxon>Acidocella</taxon>
    </lineage>
</organism>
<gene>
    <name evidence="4" type="ORF">GCM10010909_01520</name>
</gene>
<name>A0ABQ6A5R7_9PROT</name>
<dbReference type="SUPFAM" id="SSF51735">
    <property type="entry name" value="NAD(P)-binding Rossmann-fold domains"/>
    <property type="match status" value="1"/>
</dbReference>
<evidence type="ECO:0000313" key="4">
    <source>
        <dbReference type="EMBL" id="GLR65474.1"/>
    </source>
</evidence>
<dbReference type="PANTHER" id="PTHR43115">
    <property type="entry name" value="DEHYDROGENASE/REDUCTASE SDR FAMILY MEMBER 11"/>
    <property type="match status" value="1"/>
</dbReference>
<sequence>MADGFGGRAIIVTGASSGIGRSIAVELGRGGAELWLVGRAAGELAETARLIAQAGGPAAHAAVVDLRQRGALAALVKEVGAAHPHLFALVNNAGVMHPEPIMSGTMERWQAMFDVNVLAMLEGCKAAVEVMRAHGKPGHLVNIGSVQARFEVPGVYGITKQAVEAIGVSLREELEQDDIRVATVIPGGFATQLARGFAPEQLAAIAGNFKARGVEFGGPGTERLVSDPQHIANMVRYILQQPIDINIQEVIVRPPVSTKA</sequence>
<protein>
    <submittedName>
        <fullName evidence="4">Oxidoreductase</fullName>
    </submittedName>
</protein>
<proteinExistence type="inferred from homology"/>
<comment type="similarity">
    <text evidence="1 3">Belongs to the short-chain dehydrogenases/reductases (SDR) family.</text>
</comment>
<dbReference type="PANTHER" id="PTHR43115:SF4">
    <property type="entry name" value="DEHYDROGENASE_REDUCTASE SDR FAMILY MEMBER 11"/>
    <property type="match status" value="1"/>
</dbReference>
<dbReference type="Gene3D" id="3.40.50.720">
    <property type="entry name" value="NAD(P)-binding Rossmann-like Domain"/>
    <property type="match status" value="1"/>
</dbReference>
<dbReference type="EMBL" id="BSOS01000005">
    <property type="protein sequence ID" value="GLR65474.1"/>
    <property type="molecule type" value="Genomic_DNA"/>
</dbReference>
<dbReference type="CDD" id="cd05233">
    <property type="entry name" value="SDR_c"/>
    <property type="match status" value="1"/>
</dbReference>
<dbReference type="PRINTS" id="PR00081">
    <property type="entry name" value="GDHRDH"/>
</dbReference>
<evidence type="ECO:0000256" key="2">
    <source>
        <dbReference type="ARBA" id="ARBA00023002"/>
    </source>
</evidence>
<keyword evidence="5" id="KW-1185">Reference proteome</keyword>
<evidence type="ECO:0000256" key="3">
    <source>
        <dbReference type="RuleBase" id="RU000363"/>
    </source>
</evidence>